<gene>
    <name evidence="1" type="ORF">P171DRAFT_426183</name>
</gene>
<dbReference type="SMART" id="SM00855">
    <property type="entry name" value="PGAM"/>
    <property type="match status" value="1"/>
</dbReference>
<dbReference type="Gene3D" id="3.40.50.1240">
    <property type="entry name" value="Phosphoglycerate mutase-like"/>
    <property type="match status" value="1"/>
</dbReference>
<evidence type="ECO:0000313" key="2">
    <source>
        <dbReference type="Proteomes" id="UP000799764"/>
    </source>
</evidence>
<comment type="caution">
    <text evidence="1">The sequence shown here is derived from an EMBL/GenBank/DDBJ whole genome shotgun (WGS) entry which is preliminary data.</text>
</comment>
<keyword evidence="2" id="KW-1185">Reference proteome</keyword>
<dbReference type="Proteomes" id="UP000799764">
    <property type="component" value="Unassembled WGS sequence"/>
</dbReference>
<dbReference type="PANTHER" id="PTHR16469">
    <property type="entry name" value="UBIQUITIN-ASSOCIATED AND SH3 DOMAIN-CONTAINING BA-RELATED"/>
    <property type="match status" value="1"/>
</dbReference>
<protein>
    <submittedName>
        <fullName evidence="1">Phosphoglycerate mutase family protein</fullName>
    </submittedName>
</protein>
<proteinExistence type="predicted"/>
<dbReference type="InterPro" id="IPR029033">
    <property type="entry name" value="His_PPase_superfam"/>
</dbReference>
<name>A0A9P4PWV3_9PLEO</name>
<evidence type="ECO:0000313" key="1">
    <source>
        <dbReference type="EMBL" id="KAF2451707.1"/>
    </source>
</evidence>
<reference evidence="1" key="1">
    <citation type="journal article" date="2020" name="Stud. Mycol.">
        <title>101 Dothideomycetes genomes: a test case for predicting lifestyles and emergence of pathogens.</title>
        <authorList>
            <person name="Haridas S."/>
            <person name="Albert R."/>
            <person name="Binder M."/>
            <person name="Bloem J."/>
            <person name="Labutti K."/>
            <person name="Salamov A."/>
            <person name="Andreopoulos B."/>
            <person name="Baker S."/>
            <person name="Barry K."/>
            <person name="Bills G."/>
            <person name="Bluhm B."/>
            <person name="Cannon C."/>
            <person name="Castanera R."/>
            <person name="Culley D."/>
            <person name="Daum C."/>
            <person name="Ezra D."/>
            <person name="Gonzalez J."/>
            <person name="Henrissat B."/>
            <person name="Kuo A."/>
            <person name="Liang C."/>
            <person name="Lipzen A."/>
            <person name="Lutzoni F."/>
            <person name="Magnuson J."/>
            <person name="Mondo S."/>
            <person name="Nolan M."/>
            <person name="Ohm R."/>
            <person name="Pangilinan J."/>
            <person name="Park H.-J."/>
            <person name="Ramirez L."/>
            <person name="Alfaro M."/>
            <person name="Sun H."/>
            <person name="Tritt A."/>
            <person name="Yoshinaga Y."/>
            <person name="Zwiers L.-H."/>
            <person name="Turgeon B."/>
            <person name="Goodwin S."/>
            <person name="Spatafora J."/>
            <person name="Crous P."/>
            <person name="Grigoriev I."/>
        </authorList>
    </citation>
    <scope>NUCLEOTIDE SEQUENCE</scope>
    <source>
        <strain evidence="1">CBS 690.94</strain>
    </source>
</reference>
<dbReference type="CDD" id="cd07067">
    <property type="entry name" value="HP_PGM_like"/>
    <property type="match status" value="1"/>
</dbReference>
<dbReference type="Pfam" id="PF00300">
    <property type="entry name" value="His_Phos_1"/>
    <property type="match status" value="1"/>
</dbReference>
<dbReference type="AlphaFoldDB" id="A0A9P4PWV3"/>
<dbReference type="InterPro" id="IPR051710">
    <property type="entry name" value="Phosphatase_SH3-domain"/>
</dbReference>
<dbReference type="SUPFAM" id="SSF53254">
    <property type="entry name" value="Phosphoglycerate mutase-like"/>
    <property type="match status" value="1"/>
</dbReference>
<dbReference type="OrthoDB" id="414418at2759"/>
<accession>A0A9P4PWV3</accession>
<organism evidence="1 2">
    <name type="scientific">Karstenula rhodostoma CBS 690.94</name>
    <dbReference type="NCBI Taxonomy" id="1392251"/>
    <lineage>
        <taxon>Eukaryota</taxon>
        <taxon>Fungi</taxon>
        <taxon>Dikarya</taxon>
        <taxon>Ascomycota</taxon>
        <taxon>Pezizomycotina</taxon>
        <taxon>Dothideomycetes</taxon>
        <taxon>Pleosporomycetidae</taxon>
        <taxon>Pleosporales</taxon>
        <taxon>Massarineae</taxon>
        <taxon>Didymosphaeriaceae</taxon>
        <taxon>Karstenula</taxon>
    </lineage>
</organism>
<dbReference type="InterPro" id="IPR013078">
    <property type="entry name" value="His_Pase_superF_clade-1"/>
</dbReference>
<dbReference type="PANTHER" id="PTHR16469:SF51">
    <property type="entry name" value="TRANSCRIPTION FACTOR TAU 55 KDA SUBUNIT"/>
    <property type="match status" value="1"/>
</dbReference>
<dbReference type="EMBL" id="MU001492">
    <property type="protein sequence ID" value="KAF2451707.1"/>
    <property type="molecule type" value="Genomic_DNA"/>
</dbReference>
<sequence length="246" mass="27395">MIETIYIVRHAFRSNWDVNPQTGVYTANTRTPTGIPTDPALAAHGVAQAAELADFVCAIQPPVDRIYSSPFYRCLQTLKPTTERLFKEGKGGRKIRIDRGIGEFFGRANFEHPAPPDLEVLNKHFRDLDQDYVSVHIPPANGEWLKELHQRVTEALTRIVTDLDNDPEQPKTLLICTHAATMIAAGRALTGKIPADLSEDDFQCYTASLSKYVRRDLEPEKGVAGNWDCVLNSETGYLSGGAERGW</sequence>